<evidence type="ECO:0000256" key="4">
    <source>
        <dbReference type="ARBA" id="ARBA00022692"/>
    </source>
</evidence>
<evidence type="ECO:0000256" key="2">
    <source>
        <dbReference type="ARBA" id="ARBA00022448"/>
    </source>
</evidence>
<dbReference type="AlphaFoldDB" id="A0A1Y6DAD2"/>
<evidence type="ECO:0000259" key="12">
    <source>
        <dbReference type="Pfam" id="PF07715"/>
    </source>
</evidence>
<evidence type="ECO:0000256" key="7">
    <source>
        <dbReference type="ARBA" id="ARBA00023237"/>
    </source>
</evidence>
<dbReference type="InterPro" id="IPR012910">
    <property type="entry name" value="Plug_dom"/>
</dbReference>
<keyword evidence="10" id="KW-0732">Signal</keyword>
<dbReference type="EMBL" id="FXAM01000001">
    <property type="protein sequence ID" value="SMF96635.1"/>
    <property type="molecule type" value="Genomic_DNA"/>
</dbReference>
<evidence type="ECO:0000256" key="8">
    <source>
        <dbReference type="PROSITE-ProRule" id="PRU01360"/>
    </source>
</evidence>
<dbReference type="GO" id="GO:0044718">
    <property type="term" value="P:siderophore transmembrane transport"/>
    <property type="evidence" value="ECO:0007669"/>
    <property type="project" value="TreeGrafter"/>
</dbReference>
<feature type="domain" description="TonB-dependent receptor-like beta-barrel" evidence="11">
    <location>
        <begin position="232"/>
        <end position="715"/>
    </location>
</feature>
<dbReference type="SUPFAM" id="SSF56935">
    <property type="entry name" value="Porins"/>
    <property type="match status" value="1"/>
</dbReference>
<evidence type="ECO:0000313" key="14">
    <source>
        <dbReference type="Proteomes" id="UP000192923"/>
    </source>
</evidence>
<evidence type="ECO:0000256" key="9">
    <source>
        <dbReference type="RuleBase" id="RU003357"/>
    </source>
</evidence>
<organism evidence="13 14">
    <name type="scientific">Methylomagnum ishizawai</name>
    <dbReference type="NCBI Taxonomy" id="1760988"/>
    <lineage>
        <taxon>Bacteria</taxon>
        <taxon>Pseudomonadati</taxon>
        <taxon>Pseudomonadota</taxon>
        <taxon>Gammaproteobacteria</taxon>
        <taxon>Methylococcales</taxon>
        <taxon>Methylococcaceae</taxon>
        <taxon>Methylomagnum</taxon>
    </lineage>
</organism>
<dbReference type="Pfam" id="PF07715">
    <property type="entry name" value="Plug"/>
    <property type="match status" value="1"/>
</dbReference>
<feature type="signal peptide" evidence="10">
    <location>
        <begin position="1"/>
        <end position="21"/>
    </location>
</feature>
<keyword evidence="2 8" id="KW-0813">Transport</keyword>
<keyword evidence="6 8" id="KW-0472">Membrane</keyword>
<keyword evidence="5 9" id="KW-0798">TonB box</keyword>
<evidence type="ECO:0000256" key="6">
    <source>
        <dbReference type="ARBA" id="ARBA00023136"/>
    </source>
</evidence>
<dbReference type="InterPro" id="IPR036942">
    <property type="entry name" value="Beta-barrel_TonB_sf"/>
</dbReference>
<dbReference type="InterPro" id="IPR000531">
    <property type="entry name" value="Beta-barrel_TonB"/>
</dbReference>
<comment type="subcellular location">
    <subcellularLocation>
        <location evidence="1 8">Cell outer membrane</location>
        <topology evidence="1 8">Multi-pass membrane protein</topology>
    </subcellularLocation>
</comment>
<keyword evidence="14" id="KW-1185">Reference proteome</keyword>
<dbReference type="STRING" id="1760988.SAMN02949497_4041"/>
<evidence type="ECO:0000256" key="3">
    <source>
        <dbReference type="ARBA" id="ARBA00022452"/>
    </source>
</evidence>
<comment type="similarity">
    <text evidence="8 9">Belongs to the TonB-dependent receptor family.</text>
</comment>
<sequence>MPEVWLPVWAFGLLMASSALAGEPEPGMEDPAKVLELPDVEVVGITPLPTLGLPASEVPGNVQSVEDEQMDRQESLNLPRFMNRNLNSVNINDVQNNPYQPDVTYRGFSASPLIGTPIGLAVYQDGVRVNEPFGDTVNWDLIPQAAIANLDLIPGSNPLFGLNALGGSLSIRTKSGRTHAGTQAEFNGGSFGRKTFEFEHGGSKDEFDWFITSNISENDGWRDHSHSNVHQLFVKLGWENETTDVDLSYTFANNKLTGNGPLPYSLLQANRNSVYTYPDTTKPDLSFLNLKASHEFSKDWLLAGNAYYRSNIIDTFNGDVAEDCEQFATYAECLNEDGELSPSAVNRRSRSNEDGTGAQMQLSYLGDVFALKNNFTFGTSYDYGHTDFTQSEQAAAFTSSRGTVGLGTAEQTTHAKATNQYVGVFATDTLSPTPWLHFNAAGRWNQAEIELSGYGTDEEGGRTSLAGHHTFNRLNPSAGFTLQPLDAFAADGGPVKEMTFYGNYNEGFRVPTPVELTCADPEAPCSLPNSFIADPPLKPVVSNTFEVGLRGKLGDDIRWTTALYRTELSNDILFINVGGSGLTRGYFQNVGNTLRQGAEVGLQGSHGSFNWYINYSFIDATYQTHATLQNALGPETVSPGDRIPGIPQQLVKLGAEYEILTGWFFGGDLQYASSQYMRGDDANQLAQVPEYAVVNLHTRYKVEEHVELFAMANNVFNTDYSNFGVVNRNFFTGAPDGGTPERFLGPGAPIGAWAGVRVHFD</sequence>
<dbReference type="GO" id="GO:0009279">
    <property type="term" value="C:cell outer membrane"/>
    <property type="evidence" value="ECO:0007669"/>
    <property type="project" value="UniProtKB-SubCell"/>
</dbReference>
<dbReference type="PANTHER" id="PTHR30069:SF39">
    <property type="entry name" value="BLL6183 PROTEIN"/>
    <property type="match status" value="1"/>
</dbReference>
<dbReference type="Gene3D" id="2.40.170.20">
    <property type="entry name" value="TonB-dependent receptor, beta-barrel domain"/>
    <property type="match status" value="1"/>
</dbReference>
<evidence type="ECO:0000259" key="11">
    <source>
        <dbReference type="Pfam" id="PF00593"/>
    </source>
</evidence>
<evidence type="ECO:0000256" key="5">
    <source>
        <dbReference type="ARBA" id="ARBA00023077"/>
    </source>
</evidence>
<dbReference type="Pfam" id="PF00593">
    <property type="entry name" value="TonB_dep_Rec_b-barrel"/>
    <property type="match status" value="1"/>
</dbReference>
<keyword evidence="4 8" id="KW-0812">Transmembrane</keyword>
<evidence type="ECO:0000256" key="1">
    <source>
        <dbReference type="ARBA" id="ARBA00004571"/>
    </source>
</evidence>
<evidence type="ECO:0000256" key="10">
    <source>
        <dbReference type="SAM" id="SignalP"/>
    </source>
</evidence>
<name>A0A1Y6DAD2_9GAMM</name>
<keyword evidence="3 8" id="KW-1134">Transmembrane beta strand</keyword>
<protein>
    <submittedName>
        <fullName evidence="13">Outer membrane receptor proteins, mostly Fe transport</fullName>
    </submittedName>
</protein>
<dbReference type="InterPro" id="IPR039426">
    <property type="entry name" value="TonB-dep_rcpt-like"/>
</dbReference>
<keyword evidence="13" id="KW-0675">Receptor</keyword>
<feature type="domain" description="TonB-dependent receptor plug" evidence="12">
    <location>
        <begin position="55"/>
        <end position="167"/>
    </location>
</feature>
<accession>A0A1Y6DAD2</accession>
<dbReference type="InterPro" id="IPR037066">
    <property type="entry name" value="Plug_dom_sf"/>
</dbReference>
<evidence type="ECO:0000313" key="13">
    <source>
        <dbReference type="EMBL" id="SMF96635.1"/>
    </source>
</evidence>
<dbReference type="GO" id="GO:0015344">
    <property type="term" value="F:siderophore uptake transmembrane transporter activity"/>
    <property type="evidence" value="ECO:0007669"/>
    <property type="project" value="TreeGrafter"/>
</dbReference>
<dbReference type="Gene3D" id="2.170.130.10">
    <property type="entry name" value="TonB-dependent receptor, plug domain"/>
    <property type="match status" value="1"/>
</dbReference>
<dbReference type="Proteomes" id="UP000192923">
    <property type="component" value="Unassembled WGS sequence"/>
</dbReference>
<dbReference type="PANTHER" id="PTHR30069">
    <property type="entry name" value="TONB-DEPENDENT OUTER MEMBRANE RECEPTOR"/>
    <property type="match status" value="1"/>
</dbReference>
<gene>
    <name evidence="13" type="ORF">SAMN02949497_4041</name>
</gene>
<reference evidence="13 14" key="1">
    <citation type="submission" date="2016-12" db="EMBL/GenBank/DDBJ databases">
        <authorList>
            <person name="Song W.-J."/>
            <person name="Kurnit D.M."/>
        </authorList>
    </citation>
    <scope>NUCLEOTIDE SEQUENCE [LARGE SCALE GENOMIC DNA]</scope>
    <source>
        <strain evidence="13 14">175</strain>
    </source>
</reference>
<feature type="chain" id="PRO_5012622084" evidence="10">
    <location>
        <begin position="22"/>
        <end position="761"/>
    </location>
</feature>
<keyword evidence="7 8" id="KW-0998">Cell outer membrane</keyword>
<proteinExistence type="inferred from homology"/>
<dbReference type="PROSITE" id="PS52016">
    <property type="entry name" value="TONB_DEPENDENT_REC_3"/>
    <property type="match status" value="1"/>
</dbReference>